<evidence type="ECO:0000256" key="1">
    <source>
        <dbReference type="ARBA" id="ARBA00022801"/>
    </source>
</evidence>
<dbReference type="PRINTS" id="PR00111">
    <property type="entry name" value="ABHYDROLASE"/>
</dbReference>
<dbReference type="InterPro" id="IPR029058">
    <property type="entry name" value="AB_hydrolase_fold"/>
</dbReference>
<organism evidence="3 4">
    <name type="scientific">Natrinema ejinorense</name>
    <dbReference type="NCBI Taxonomy" id="373386"/>
    <lineage>
        <taxon>Archaea</taxon>
        <taxon>Methanobacteriati</taxon>
        <taxon>Methanobacteriota</taxon>
        <taxon>Stenosarchaea group</taxon>
        <taxon>Halobacteria</taxon>
        <taxon>Halobacteriales</taxon>
        <taxon>Natrialbaceae</taxon>
        <taxon>Natrinema</taxon>
    </lineage>
</organism>
<dbReference type="PANTHER" id="PTHR42977:SF3">
    <property type="entry name" value="AB HYDROLASE-1 DOMAIN-CONTAINING PROTEIN"/>
    <property type="match status" value="1"/>
</dbReference>
<accession>A0A2A5QTD6</accession>
<dbReference type="RefSeq" id="WP_097379026.1">
    <property type="nucleotide sequence ID" value="NZ_NXNI01000001.1"/>
</dbReference>
<feature type="domain" description="AB hydrolase-1" evidence="2">
    <location>
        <begin position="46"/>
        <end position="282"/>
    </location>
</feature>
<dbReference type="InterPro" id="IPR000639">
    <property type="entry name" value="Epox_hydrolase-like"/>
</dbReference>
<dbReference type="SUPFAM" id="SSF53474">
    <property type="entry name" value="alpha/beta-Hydrolases"/>
    <property type="match status" value="1"/>
</dbReference>
<evidence type="ECO:0000313" key="3">
    <source>
        <dbReference type="EMBL" id="PCR90082.1"/>
    </source>
</evidence>
<dbReference type="NCBIfam" id="NF002043">
    <property type="entry name" value="PRK00870.1"/>
    <property type="match status" value="1"/>
</dbReference>
<dbReference type="OrthoDB" id="9890at2157"/>
<dbReference type="PANTHER" id="PTHR42977">
    <property type="entry name" value="HYDROLASE-RELATED"/>
    <property type="match status" value="1"/>
</dbReference>
<dbReference type="Pfam" id="PF00561">
    <property type="entry name" value="Abhydrolase_1"/>
    <property type="match status" value="1"/>
</dbReference>
<evidence type="ECO:0000259" key="2">
    <source>
        <dbReference type="Pfam" id="PF00561"/>
    </source>
</evidence>
<dbReference type="Gene3D" id="3.40.50.1820">
    <property type="entry name" value="alpha/beta hydrolase"/>
    <property type="match status" value="1"/>
</dbReference>
<proteinExistence type="predicted"/>
<dbReference type="InterPro" id="IPR051340">
    <property type="entry name" value="Haloalkane_dehalogenase"/>
</dbReference>
<protein>
    <submittedName>
        <fullName evidence="3">Alpha/beta hydrolase</fullName>
    </submittedName>
</protein>
<name>A0A2A5QTD6_9EURY</name>
<evidence type="ECO:0000313" key="4">
    <source>
        <dbReference type="Proteomes" id="UP000219689"/>
    </source>
</evidence>
<comment type="caution">
    <text evidence="3">The sequence shown here is derived from an EMBL/GenBank/DDBJ whole genome shotgun (WGS) entry which is preliminary data.</text>
</comment>
<dbReference type="GO" id="GO:0004301">
    <property type="term" value="F:epoxide hydrolase activity"/>
    <property type="evidence" value="ECO:0007669"/>
    <property type="project" value="TreeGrafter"/>
</dbReference>
<dbReference type="Proteomes" id="UP000219689">
    <property type="component" value="Unassembled WGS sequence"/>
</dbReference>
<dbReference type="EMBL" id="NXNI01000001">
    <property type="protein sequence ID" value="PCR90082.1"/>
    <property type="molecule type" value="Genomic_DNA"/>
</dbReference>
<gene>
    <name evidence="3" type="ORF">CP557_05715</name>
</gene>
<reference evidence="3 4" key="1">
    <citation type="submission" date="2017-09" db="EMBL/GenBank/DDBJ databases">
        <title>Genome sequences of Natrinema ejinorence JCM 13890T.</title>
        <authorList>
            <person name="Roh S.W."/>
            <person name="Kim Y.B."/>
            <person name="Kim J.Y."/>
        </authorList>
    </citation>
    <scope>NUCLEOTIDE SEQUENCE [LARGE SCALE GENOMIC DNA]</scope>
    <source>
        <strain evidence="3 4">JCM 13890</strain>
    </source>
</reference>
<dbReference type="AlphaFoldDB" id="A0A2A5QTD6"/>
<sequence length="306" mass="34351">MVVSVPAERFEDVPGFDYDPQYVSVGELDMAYVETGGESVDEADETFLCLHGEPTWSFLYRKMMPLLAERGRVVVPDLIGCGRSDRYEDREEYTVEMHYDALRTFVEELELTNVTLVCQDWGGLLGLSLAANQPERFARLVPMNTGLPDGTQEMTETWHAFAEMVATAEELDIGDLVENGCYRDLSADVVDAYRAPFPNERYMAGARTFPGLVPQSPDDPGAELFGDARDRLAEWEKPAFVLFAEHDPITADNRDPLRELIPTASEQPDVWIDEAAHFLQEDAGERIARRIVDFVDRTPSTSNSSP</sequence>
<dbReference type="InterPro" id="IPR000073">
    <property type="entry name" value="AB_hydrolase_1"/>
</dbReference>
<dbReference type="PRINTS" id="PR00412">
    <property type="entry name" value="EPOXHYDRLASE"/>
</dbReference>
<keyword evidence="1 3" id="KW-0378">Hydrolase</keyword>
<keyword evidence="4" id="KW-1185">Reference proteome</keyword>